<accession>A0ABT0ULS6</accession>
<reference evidence="2" key="1">
    <citation type="submission" date="2022-06" db="EMBL/GenBank/DDBJ databases">
        <title>Genome public.</title>
        <authorList>
            <person name="Sun Q."/>
        </authorList>
    </citation>
    <scope>NUCLEOTIDE SEQUENCE</scope>
    <source>
        <strain evidence="2">CWNU-1</strain>
    </source>
</reference>
<evidence type="ECO:0000313" key="2">
    <source>
        <dbReference type="EMBL" id="MCM2389572.1"/>
    </source>
</evidence>
<dbReference type="Proteomes" id="UP001431429">
    <property type="component" value="Unassembled WGS sequence"/>
</dbReference>
<gene>
    <name evidence="2" type="ORF">NBG84_14945</name>
</gene>
<organism evidence="2 3">
    <name type="scientific">Streptomyces albipurpureus</name>
    <dbReference type="NCBI Taxonomy" id="2897419"/>
    <lineage>
        <taxon>Bacteria</taxon>
        <taxon>Bacillati</taxon>
        <taxon>Actinomycetota</taxon>
        <taxon>Actinomycetes</taxon>
        <taxon>Kitasatosporales</taxon>
        <taxon>Streptomycetaceae</taxon>
        <taxon>Streptomyces</taxon>
    </lineage>
</organism>
<comment type="caution">
    <text evidence="2">The sequence shown here is derived from an EMBL/GenBank/DDBJ whole genome shotgun (WGS) entry which is preliminary data.</text>
</comment>
<sequence length="58" mass="5868">MSDCQSASRRDESRTTAVGHTVRELGSAGAAALVGDKAAEWAVRPLPAVAGPAGFSAR</sequence>
<evidence type="ECO:0000256" key="1">
    <source>
        <dbReference type="SAM" id="MobiDB-lite"/>
    </source>
</evidence>
<proteinExistence type="predicted"/>
<protein>
    <submittedName>
        <fullName evidence="2">Uncharacterized protein</fullName>
    </submittedName>
</protein>
<keyword evidence="3" id="KW-1185">Reference proteome</keyword>
<dbReference type="RefSeq" id="WP_250919914.1">
    <property type="nucleotide sequence ID" value="NZ_JAMQAW010000011.1"/>
</dbReference>
<dbReference type="EMBL" id="JAMQAW010000011">
    <property type="protein sequence ID" value="MCM2389572.1"/>
    <property type="molecule type" value="Genomic_DNA"/>
</dbReference>
<evidence type="ECO:0000313" key="3">
    <source>
        <dbReference type="Proteomes" id="UP001431429"/>
    </source>
</evidence>
<feature type="region of interest" description="Disordered" evidence="1">
    <location>
        <begin position="1"/>
        <end position="20"/>
    </location>
</feature>
<name>A0ABT0ULS6_9ACTN</name>